<organism evidence="10 11">
    <name type="scientific">Nesterenkonia rhizosphaerae</name>
    <dbReference type="NCBI Taxonomy" id="1348272"/>
    <lineage>
        <taxon>Bacteria</taxon>
        <taxon>Bacillati</taxon>
        <taxon>Actinomycetota</taxon>
        <taxon>Actinomycetes</taxon>
        <taxon>Micrococcales</taxon>
        <taxon>Micrococcaceae</taxon>
        <taxon>Nesterenkonia</taxon>
    </lineage>
</organism>
<evidence type="ECO:0000256" key="3">
    <source>
        <dbReference type="ARBA" id="ARBA00022448"/>
    </source>
</evidence>
<feature type="transmembrane region" description="Helical" evidence="8">
    <location>
        <begin position="15"/>
        <end position="35"/>
    </location>
</feature>
<evidence type="ECO:0000256" key="2">
    <source>
        <dbReference type="ARBA" id="ARBA00009261"/>
    </source>
</evidence>
<gene>
    <name evidence="10" type="ORF">GCM10025790_13250</name>
</gene>
<feature type="transmembrane region" description="Helical" evidence="8">
    <location>
        <begin position="233"/>
        <end position="256"/>
    </location>
</feature>
<keyword evidence="8" id="KW-0769">Symport</keyword>
<evidence type="ECO:0000256" key="6">
    <source>
        <dbReference type="ARBA" id="ARBA00022989"/>
    </source>
</evidence>
<evidence type="ECO:0000256" key="9">
    <source>
        <dbReference type="SAM" id="MobiDB-lite"/>
    </source>
</evidence>
<name>A0ABP9FYT1_9MICC</name>
<accession>A0ABP9FYT1</accession>
<keyword evidence="11" id="KW-1185">Reference proteome</keyword>
<keyword evidence="5 8" id="KW-0812">Transmembrane</keyword>
<protein>
    <submittedName>
        <fullName evidence="10">Alanine/glycine:cation symporter family protein</fullName>
    </submittedName>
</protein>
<comment type="caution">
    <text evidence="10">The sequence shown here is derived from an EMBL/GenBank/DDBJ whole genome shotgun (WGS) entry which is preliminary data.</text>
</comment>
<dbReference type="RefSeq" id="WP_345477281.1">
    <property type="nucleotide sequence ID" value="NZ_BAABLW010000007.1"/>
</dbReference>
<evidence type="ECO:0000313" key="10">
    <source>
        <dbReference type="EMBL" id="GAA4918800.1"/>
    </source>
</evidence>
<dbReference type="Proteomes" id="UP001500368">
    <property type="component" value="Unassembled WGS sequence"/>
</dbReference>
<keyword evidence="3 8" id="KW-0813">Transport</keyword>
<evidence type="ECO:0000256" key="7">
    <source>
        <dbReference type="ARBA" id="ARBA00023136"/>
    </source>
</evidence>
<feature type="transmembrane region" description="Helical" evidence="8">
    <location>
        <begin position="56"/>
        <end position="83"/>
    </location>
</feature>
<feature type="transmembrane region" description="Helical" evidence="8">
    <location>
        <begin position="351"/>
        <end position="372"/>
    </location>
</feature>
<dbReference type="PANTHER" id="PTHR30330:SF7">
    <property type="entry name" value="SODIUM_PROTON-DEPENDENT ALANINE CARRIER PROTEIN YRBD-RELATED"/>
    <property type="match status" value="1"/>
</dbReference>
<dbReference type="PANTHER" id="PTHR30330">
    <property type="entry name" value="AGSS FAMILY TRANSPORTER, SODIUM-ALANINE"/>
    <property type="match status" value="1"/>
</dbReference>
<dbReference type="Gene3D" id="1.20.1740.10">
    <property type="entry name" value="Amino acid/polyamine transporter I"/>
    <property type="match status" value="1"/>
</dbReference>
<comment type="subcellular location">
    <subcellularLocation>
        <location evidence="1 8">Cell membrane</location>
        <topology evidence="1 8">Multi-pass membrane protein</topology>
    </subcellularLocation>
</comment>
<feature type="region of interest" description="Disordered" evidence="9">
    <location>
        <begin position="471"/>
        <end position="491"/>
    </location>
</feature>
<reference evidence="11" key="1">
    <citation type="journal article" date="2019" name="Int. J. Syst. Evol. Microbiol.">
        <title>The Global Catalogue of Microorganisms (GCM) 10K type strain sequencing project: providing services to taxonomists for standard genome sequencing and annotation.</title>
        <authorList>
            <consortium name="The Broad Institute Genomics Platform"/>
            <consortium name="The Broad Institute Genome Sequencing Center for Infectious Disease"/>
            <person name="Wu L."/>
            <person name="Ma J."/>
        </authorList>
    </citation>
    <scope>NUCLEOTIDE SEQUENCE [LARGE SCALE GENOMIC DNA]</scope>
    <source>
        <strain evidence="11">JCM 19129</strain>
    </source>
</reference>
<feature type="transmembrane region" description="Helical" evidence="8">
    <location>
        <begin position="393"/>
        <end position="414"/>
    </location>
</feature>
<evidence type="ECO:0000256" key="1">
    <source>
        <dbReference type="ARBA" id="ARBA00004651"/>
    </source>
</evidence>
<keyword evidence="4 8" id="KW-1003">Cell membrane</keyword>
<evidence type="ECO:0000256" key="8">
    <source>
        <dbReference type="RuleBase" id="RU363064"/>
    </source>
</evidence>
<feature type="transmembrane region" description="Helical" evidence="8">
    <location>
        <begin position="133"/>
        <end position="152"/>
    </location>
</feature>
<feature type="transmembrane region" description="Helical" evidence="8">
    <location>
        <begin position="172"/>
        <end position="190"/>
    </location>
</feature>
<comment type="similarity">
    <text evidence="2 8">Belongs to the alanine or glycine:cation symporter (AGCS) (TC 2.A.25) family.</text>
</comment>
<dbReference type="InterPro" id="IPR001463">
    <property type="entry name" value="Na/Ala_symport"/>
</dbReference>
<keyword evidence="7 8" id="KW-0472">Membrane</keyword>
<proteinExistence type="inferred from homology"/>
<sequence length="491" mass="52204">MELIGAVNDWIWNPMAYFALAVGLFFTVLTGAVQFRRLPDMIRQITEKKNNDDGISSFQALLLTLSSRIGVGNIAGVATALLAGGPGALFWMVVAALVGAASSFAETVLAQVYKRKIDGEHRGGAPFYVEFGLKLRWLAVVLSTLYLLGYGFVFPGVQSNNIASSIEVAFNVPVWLTAIGLTALLAFTILGGTRRIVKTAQIMVPVMAVGYIVFAILIIGANLGQVVPTLQMILGAAFGMDQILGGMAGAAIAWGVRRAVFSNVAGVGEGTFGAAAAAVSHPAKQGLVQAFSIFIDTVLVCTATGVMILITDSFNVEHNGETVIEHVPGVQAGVAYTQEAVNTLFSGFGPAFVALALFFFAFTALIAFYYIADTNLAYIRRRSGGTAEWVLKIGFLAITFFGSVASADLMWGLGDIGYGLLGWVNMLVILAMAPVVRKVIKDYDEQRRAGVNPVFDPQKLGISGAQHWEEEAAYRSSHLPAEPPSHHGQGA</sequence>
<dbReference type="NCBIfam" id="TIGR00835">
    <property type="entry name" value="agcS"/>
    <property type="match status" value="1"/>
</dbReference>
<dbReference type="PRINTS" id="PR00175">
    <property type="entry name" value="NAALASMPORT"/>
</dbReference>
<evidence type="ECO:0000256" key="5">
    <source>
        <dbReference type="ARBA" id="ARBA00022692"/>
    </source>
</evidence>
<evidence type="ECO:0000256" key="4">
    <source>
        <dbReference type="ARBA" id="ARBA00022475"/>
    </source>
</evidence>
<feature type="transmembrane region" description="Helical" evidence="8">
    <location>
        <begin position="202"/>
        <end position="221"/>
    </location>
</feature>
<feature type="transmembrane region" description="Helical" evidence="8">
    <location>
        <begin position="290"/>
        <end position="310"/>
    </location>
</feature>
<keyword evidence="6 8" id="KW-1133">Transmembrane helix</keyword>
<dbReference type="Pfam" id="PF01235">
    <property type="entry name" value="Na_Ala_symp"/>
    <property type="match status" value="1"/>
</dbReference>
<evidence type="ECO:0000313" key="11">
    <source>
        <dbReference type="Proteomes" id="UP001500368"/>
    </source>
</evidence>
<feature type="transmembrane region" description="Helical" evidence="8">
    <location>
        <begin position="420"/>
        <end position="440"/>
    </location>
</feature>
<dbReference type="EMBL" id="BAABLW010000007">
    <property type="protein sequence ID" value="GAA4918800.1"/>
    <property type="molecule type" value="Genomic_DNA"/>
</dbReference>
<feature type="transmembrane region" description="Helical" evidence="8">
    <location>
        <begin position="89"/>
        <end position="113"/>
    </location>
</feature>